<reference evidence="2 3" key="1">
    <citation type="journal article" date="2012" name="J. Bacteriol.">
        <title>Genome sequence of Sphingobium indicum B90A, a hexachlorocyclohexane-degrading bacterium.</title>
        <authorList>
            <person name="Anand S."/>
            <person name="Sangwan N."/>
            <person name="Lata P."/>
            <person name="Kaur J."/>
            <person name="Dua A."/>
            <person name="Singh A.K."/>
            <person name="Verma M."/>
            <person name="Kaur J."/>
            <person name="Khurana J.P."/>
            <person name="Khurana P."/>
            <person name="Mathur S."/>
            <person name="Lal R."/>
        </authorList>
    </citation>
    <scope>NUCLEOTIDE SEQUENCE [LARGE SCALE GENOMIC DNA]</scope>
    <source>
        <strain evidence="3">DSM 16412 / CCM 7286 / MTCC 6364 / B90A</strain>
    </source>
</reference>
<dbReference type="Proteomes" id="UP000004550">
    <property type="component" value="Chromosome"/>
</dbReference>
<name>A0A1L5BU46_SPHIB</name>
<sequence length="125" mass="13831">MQAAASFGTGERTSFSFCHVGAGYNCVVDGDTIWLKGDKIRIADIDAPETHDYRCASEKELGDRATRRLEELLESGSITLQSIDRDEDTYGRKLRIVLVNGESVGDTLVSEGLARWYAGGRRPWC</sequence>
<organism evidence="2 3">
    <name type="scientific">Sphingobium indicum (strain DSM 16412 / CCM 7286 / MTCC 6364 / B90A)</name>
    <dbReference type="NCBI Taxonomy" id="861109"/>
    <lineage>
        <taxon>Bacteria</taxon>
        <taxon>Pseudomonadati</taxon>
        <taxon>Pseudomonadota</taxon>
        <taxon>Alphaproteobacteria</taxon>
        <taxon>Sphingomonadales</taxon>
        <taxon>Sphingomonadaceae</taxon>
        <taxon>Sphingobium</taxon>
    </lineage>
</organism>
<dbReference type="InterPro" id="IPR035437">
    <property type="entry name" value="SNase_OB-fold_sf"/>
</dbReference>
<protein>
    <submittedName>
        <fullName evidence="2">Nuclease</fullName>
    </submittedName>
</protein>
<dbReference type="Gene3D" id="2.40.50.90">
    <property type="match status" value="1"/>
</dbReference>
<dbReference type="KEGG" id="sinb:SIDU_13770"/>
<dbReference type="EMBL" id="CP013070">
    <property type="protein sequence ID" value="APL96386.1"/>
    <property type="molecule type" value="Genomic_DNA"/>
</dbReference>
<dbReference type="PROSITE" id="PS50830">
    <property type="entry name" value="TNASE_3"/>
    <property type="match status" value="1"/>
</dbReference>
<evidence type="ECO:0000259" key="1">
    <source>
        <dbReference type="PROSITE" id="PS50830"/>
    </source>
</evidence>
<proteinExistence type="predicted"/>
<evidence type="ECO:0000313" key="3">
    <source>
        <dbReference type="Proteomes" id="UP000004550"/>
    </source>
</evidence>
<gene>
    <name evidence="2" type="ORF">SIDU_13770</name>
</gene>
<feature type="domain" description="TNase-like" evidence="1">
    <location>
        <begin position="27"/>
        <end position="115"/>
    </location>
</feature>
<dbReference type="Pfam" id="PF00565">
    <property type="entry name" value="SNase"/>
    <property type="match status" value="1"/>
</dbReference>
<dbReference type="AlphaFoldDB" id="A0A1L5BU46"/>
<dbReference type="SUPFAM" id="SSF50199">
    <property type="entry name" value="Staphylococcal nuclease"/>
    <property type="match status" value="1"/>
</dbReference>
<dbReference type="InterPro" id="IPR016071">
    <property type="entry name" value="Staphylococal_nuclease_OB-fold"/>
</dbReference>
<dbReference type="SMART" id="SM00318">
    <property type="entry name" value="SNc"/>
    <property type="match status" value="1"/>
</dbReference>
<accession>A0A1L5BU46</accession>
<evidence type="ECO:0000313" key="2">
    <source>
        <dbReference type="EMBL" id="APL96386.1"/>
    </source>
</evidence>